<feature type="domain" description="NIPSNAP" evidence="1">
    <location>
        <begin position="8"/>
        <end position="100"/>
    </location>
</feature>
<dbReference type="Pfam" id="PF07978">
    <property type="entry name" value="NIPSNAP"/>
    <property type="match status" value="1"/>
</dbReference>
<accession>A0ABS4VH35</accession>
<dbReference type="InterPro" id="IPR011008">
    <property type="entry name" value="Dimeric_a/b-barrel"/>
</dbReference>
<evidence type="ECO:0000313" key="3">
    <source>
        <dbReference type="Proteomes" id="UP001519311"/>
    </source>
</evidence>
<name>A0ABS4VH35_9ACTN</name>
<dbReference type="SUPFAM" id="SSF54909">
    <property type="entry name" value="Dimeric alpha+beta barrel"/>
    <property type="match status" value="1"/>
</dbReference>
<sequence length="109" mass="12717">MITIHLKYEIDADKLEDFEEYGRRWVLLVNRFGGTHHGYFLPSEGDSDIAFALFSFPSLATYEQYRMDSMSDPECQEAFALARETRCIKRYERRFLRPLDGVPQPTVSG</sequence>
<gene>
    <name evidence="2" type="ORF">JOF59_005647</name>
</gene>
<reference evidence="2 3" key="1">
    <citation type="submission" date="2021-03" db="EMBL/GenBank/DDBJ databases">
        <title>Sequencing the genomes of 1000 actinobacteria strains.</title>
        <authorList>
            <person name="Klenk H.-P."/>
        </authorList>
    </citation>
    <scope>NUCLEOTIDE SEQUENCE [LARGE SCALE GENOMIC DNA]</scope>
    <source>
        <strain evidence="2 3">DSM 40843</strain>
    </source>
</reference>
<keyword evidence="3" id="KW-1185">Reference proteome</keyword>
<dbReference type="EMBL" id="JAGINS010000001">
    <property type="protein sequence ID" value="MBP2363247.1"/>
    <property type="molecule type" value="Genomic_DNA"/>
</dbReference>
<proteinExistence type="predicted"/>
<protein>
    <recommendedName>
        <fullName evidence="1">NIPSNAP domain-containing protein</fullName>
    </recommendedName>
</protein>
<evidence type="ECO:0000259" key="1">
    <source>
        <dbReference type="Pfam" id="PF07978"/>
    </source>
</evidence>
<organism evidence="2 3">
    <name type="scientific">Streptomyces clavifer</name>
    <dbReference type="NCBI Taxonomy" id="68188"/>
    <lineage>
        <taxon>Bacteria</taxon>
        <taxon>Bacillati</taxon>
        <taxon>Actinomycetota</taxon>
        <taxon>Actinomycetes</taxon>
        <taxon>Kitasatosporales</taxon>
        <taxon>Streptomycetaceae</taxon>
        <taxon>Streptomyces</taxon>
    </lineage>
</organism>
<evidence type="ECO:0000313" key="2">
    <source>
        <dbReference type="EMBL" id="MBP2363247.1"/>
    </source>
</evidence>
<dbReference type="RefSeq" id="WP_124283416.1">
    <property type="nucleotide sequence ID" value="NZ_BMWJ01000013.1"/>
</dbReference>
<dbReference type="Gene3D" id="3.30.70.100">
    <property type="match status" value="1"/>
</dbReference>
<comment type="caution">
    <text evidence="2">The sequence shown here is derived from an EMBL/GenBank/DDBJ whole genome shotgun (WGS) entry which is preliminary data.</text>
</comment>
<dbReference type="Proteomes" id="UP001519311">
    <property type="component" value="Unassembled WGS sequence"/>
</dbReference>
<dbReference type="InterPro" id="IPR012577">
    <property type="entry name" value="NIPSNAP"/>
</dbReference>